<gene>
    <name evidence="2" type="ORF">AWM79_21990</name>
</gene>
<dbReference type="KEGG" id="pagb:AWM79_21990"/>
<proteinExistence type="predicted"/>
<dbReference type="EMBL" id="CP014135">
    <property type="protein sequence ID" value="AMB87804.1"/>
    <property type="molecule type" value="Genomic_DNA"/>
</dbReference>
<keyword evidence="3" id="KW-1185">Reference proteome</keyword>
<reference evidence="2 3" key="1">
    <citation type="submission" date="2016-01" db="EMBL/GenBank/DDBJ databases">
        <authorList>
            <person name="McClelland M."/>
            <person name="Jain A."/>
            <person name="Saraogi P."/>
            <person name="Mendelson R."/>
            <person name="Westerman R."/>
            <person name="SanMiguel P."/>
            <person name="Csonka L."/>
        </authorList>
    </citation>
    <scope>NUCLEOTIDE SEQUENCE [LARGE SCALE GENOMIC DNA]</scope>
    <source>
        <strain evidence="2 3">NCPPB 2472</strain>
    </source>
</reference>
<accession>A0A0X1T6Q4</accession>
<evidence type="ECO:0000313" key="2">
    <source>
        <dbReference type="EMBL" id="AMB87804.1"/>
    </source>
</evidence>
<dbReference type="RefSeq" id="WP_060783777.1">
    <property type="nucleotide sequence ID" value="NZ_CP014135.1"/>
</dbReference>
<feature type="region of interest" description="Disordered" evidence="1">
    <location>
        <begin position="286"/>
        <end position="310"/>
    </location>
</feature>
<organism evidence="2 3">
    <name type="scientific">Pseudomonas agarici</name>
    <dbReference type="NCBI Taxonomy" id="46677"/>
    <lineage>
        <taxon>Bacteria</taxon>
        <taxon>Pseudomonadati</taxon>
        <taxon>Pseudomonadota</taxon>
        <taxon>Gammaproteobacteria</taxon>
        <taxon>Pseudomonadales</taxon>
        <taxon>Pseudomonadaceae</taxon>
        <taxon>Pseudomonas</taxon>
    </lineage>
</organism>
<evidence type="ECO:0000256" key="1">
    <source>
        <dbReference type="SAM" id="MobiDB-lite"/>
    </source>
</evidence>
<protein>
    <submittedName>
        <fullName evidence="2">Uncharacterized protein</fullName>
    </submittedName>
</protein>
<dbReference type="AlphaFoldDB" id="A0A0X1T6Q4"/>
<dbReference type="Proteomes" id="UP000063229">
    <property type="component" value="Chromosome"/>
</dbReference>
<sequence>MQQVKHAGSTNDADGSVIKVVSAEGALTWVSPAENELFTITPDAVFPNIVFEFRTTIPGDYQWSWAIEWQAKTSGLREQARERGVLESFKEAGEFVGNSKIWTVDFSGRVLGGKLTVTVIIGQKTLVRTVWIAGQNPTQENVATYVASLEDMNGFEKLLQQETNAKHFINFDGEPIVAFDKGYGITQMTSPAPSYEQAWSWKANIVAGSSIYRDKVRIAKKYLAQAGRTYTDDQLRHEVFSRWNGGSYHVWDADSASWIRKKNVLCDSNTGNIGWSMDNEKNKDKIESELHERDKDTYKKGTKGQSDDHPWGYKGGCYADHVIEK</sequence>
<name>A0A0X1T6Q4_PSEAA</name>
<evidence type="ECO:0000313" key="3">
    <source>
        <dbReference type="Proteomes" id="UP000063229"/>
    </source>
</evidence>